<dbReference type="EMBL" id="UINC01000676">
    <property type="protein sequence ID" value="SUZ59387.1"/>
    <property type="molecule type" value="Genomic_DNA"/>
</dbReference>
<dbReference type="PANTHER" id="PTHR30204">
    <property type="entry name" value="REDOX-CYCLING DRUG-SENSING TRANSCRIPTIONAL ACTIVATOR SOXR"/>
    <property type="match status" value="1"/>
</dbReference>
<accession>A0A381NYD7</accession>
<gene>
    <name evidence="3" type="ORF">METZ01_LOCUS12241</name>
</gene>
<feature type="domain" description="HTH merR-type" evidence="2">
    <location>
        <begin position="12"/>
        <end position="82"/>
    </location>
</feature>
<proteinExistence type="predicted"/>
<dbReference type="SUPFAM" id="SSF46955">
    <property type="entry name" value="Putative DNA-binding domain"/>
    <property type="match status" value="1"/>
</dbReference>
<dbReference type="GO" id="GO:0003677">
    <property type="term" value="F:DNA binding"/>
    <property type="evidence" value="ECO:0007669"/>
    <property type="project" value="UniProtKB-KW"/>
</dbReference>
<protein>
    <recommendedName>
        <fullName evidence="2">HTH merR-type domain-containing protein</fullName>
    </recommendedName>
</protein>
<evidence type="ECO:0000313" key="3">
    <source>
        <dbReference type="EMBL" id="SUZ59387.1"/>
    </source>
</evidence>
<name>A0A381NYD7_9ZZZZ</name>
<dbReference type="AlphaFoldDB" id="A0A381NYD7"/>
<keyword evidence="1" id="KW-0238">DNA-binding</keyword>
<reference evidence="3" key="1">
    <citation type="submission" date="2018-05" db="EMBL/GenBank/DDBJ databases">
        <authorList>
            <person name="Lanie J.A."/>
            <person name="Ng W.-L."/>
            <person name="Kazmierczak K.M."/>
            <person name="Andrzejewski T.M."/>
            <person name="Davidsen T.M."/>
            <person name="Wayne K.J."/>
            <person name="Tettelin H."/>
            <person name="Glass J.I."/>
            <person name="Rusch D."/>
            <person name="Podicherti R."/>
            <person name="Tsui H.-C.T."/>
            <person name="Winkler M.E."/>
        </authorList>
    </citation>
    <scope>NUCLEOTIDE SEQUENCE</scope>
</reference>
<organism evidence="3">
    <name type="scientific">marine metagenome</name>
    <dbReference type="NCBI Taxonomy" id="408172"/>
    <lineage>
        <taxon>unclassified sequences</taxon>
        <taxon>metagenomes</taxon>
        <taxon>ecological metagenomes</taxon>
    </lineage>
</organism>
<dbReference type="SMART" id="SM00422">
    <property type="entry name" value="HTH_MERR"/>
    <property type="match status" value="1"/>
</dbReference>
<dbReference type="GO" id="GO:0003700">
    <property type="term" value="F:DNA-binding transcription factor activity"/>
    <property type="evidence" value="ECO:0007669"/>
    <property type="project" value="InterPro"/>
</dbReference>
<dbReference type="InterPro" id="IPR009061">
    <property type="entry name" value="DNA-bd_dom_put_sf"/>
</dbReference>
<dbReference type="InterPro" id="IPR000551">
    <property type="entry name" value="MerR-type_HTH_dom"/>
</dbReference>
<dbReference type="InterPro" id="IPR047057">
    <property type="entry name" value="MerR_fam"/>
</dbReference>
<sequence length="110" mass="12801">VNKLRSIPDKKYFSISEVSDLCKVKSHTLRFWEKEFDLLKPSTRKGSRRVYQKEDILLVQNIRFLLYEEGLTISGAKKKLSSKDSSNESSSNDHLIDDLQEILKEIKQVV</sequence>
<evidence type="ECO:0000256" key="1">
    <source>
        <dbReference type="ARBA" id="ARBA00023125"/>
    </source>
</evidence>
<dbReference type="PANTHER" id="PTHR30204:SF15">
    <property type="entry name" value="BLL5018 PROTEIN"/>
    <property type="match status" value="1"/>
</dbReference>
<feature type="non-terminal residue" evidence="3">
    <location>
        <position position="1"/>
    </location>
</feature>
<dbReference type="PROSITE" id="PS50937">
    <property type="entry name" value="HTH_MERR_2"/>
    <property type="match status" value="1"/>
</dbReference>
<dbReference type="Gene3D" id="1.10.1660.10">
    <property type="match status" value="1"/>
</dbReference>
<evidence type="ECO:0000259" key="2">
    <source>
        <dbReference type="PROSITE" id="PS50937"/>
    </source>
</evidence>
<dbReference type="Pfam" id="PF13411">
    <property type="entry name" value="MerR_1"/>
    <property type="match status" value="1"/>
</dbReference>